<proteinExistence type="predicted"/>
<dbReference type="Proteomes" id="UP000254889">
    <property type="component" value="Chromosome"/>
</dbReference>
<dbReference type="SUPFAM" id="SSF53474">
    <property type="entry name" value="alpha/beta-Hydrolases"/>
    <property type="match status" value="1"/>
</dbReference>
<dbReference type="RefSeq" id="WP_115689932.1">
    <property type="nucleotide sequence ID" value="NZ_CP031417.1"/>
</dbReference>
<sequence>MTIAADIARATPGYVAGIGFLRRPARGGAGLPLVLLHGIGSNAKSYTGLMAALPPALDVIAWNAPGYATSQPLTVAAPTPRDYAQALAKLLDGLGLTRIVLAGHSLGCLFAASFATLYPSRVASLALLSPALGYKIAPGETLPPKVQARIDEIETLGPEAFAAQRAARLVFEPERKPQVLASVREAMAAVNPPGYAQAVRALGAGDLLADAAQITAPTLVAVGAEDVITPPANARATYDALPNGAGYHEIAGTGHAMPQENPAAVAALLAELIEAGHG</sequence>
<evidence type="ECO:0000313" key="2">
    <source>
        <dbReference type="EMBL" id="AXK80360.1"/>
    </source>
</evidence>
<dbReference type="PANTHER" id="PTHR43798">
    <property type="entry name" value="MONOACYLGLYCEROL LIPASE"/>
    <property type="match status" value="1"/>
</dbReference>
<accession>A0A345ZTW3</accession>
<evidence type="ECO:0000259" key="1">
    <source>
        <dbReference type="Pfam" id="PF00561"/>
    </source>
</evidence>
<dbReference type="GO" id="GO:0016787">
    <property type="term" value="F:hydrolase activity"/>
    <property type="evidence" value="ECO:0007669"/>
    <property type="project" value="UniProtKB-KW"/>
</dbReference>
<protein>
    <submittedName>
        <fullName evidence="2">Alpha/beta hydrolase</fullName>
    </submittedName>
</protein>
<dbReference type="GO" id="GO:0016020">
    <property type="term" value="C:membrane"/>
    <property type="evidence" value="ECO:0007669"/>
    <property type="project" value="TreeGrafter"/>
</dbReference>
<gene>
    <name evidence="2" type="ORF">DW352_07405</name>
</gene>
<dbReference type="InterPro" id="IPR000073">
    <property type="entry name" value="AB_hydrolase_1"/>
</dbReference>
<dbReference type="PRINTS" id="PR00111">
    <property type="entry name" value="ABHYDROLASE"/>
</dbReference>
<reference evidence="2 3" key="1">
    <citation type="submission" date="2018-07" db="EMBL/GenBank/DDBJ databases">
        <authorList>
            <person name="Quirk P.G."/>
            <person name="Krulwich T.A."/>
        </authorList>
    </citation>
    <scope>NUCLEOTIDE SEQUENCE [LARGE SCALE GENOMIC DNA]</scope>
    <source>
        <strain evidence="2 3">CC-BB4</strain>
    </source>
</reference>
<evidence type="ECO:0000313" key="3">
    <source>
        <dbReference type="Proteomes" id="UP000254889"/>
    </source>
</evidence>
<feature type="domain" description="AB hydrolase-1" evidence="1">
    <location>
        <begin position="32"/>
        <end position="258"/>
    </location>
</feature>
<dbReference type="AlphaFoldDB" id="A0A345ZTW3"/>
<dbReference type="InterPro" id="IPR050266">
    <property type="entry name" value="AB_hydrolase_sf"/>
</dbReference>
<dbReference type="OrthoDB" id="9804723at2"/>
<name>A0A345ZTW3_9HYPH</name>
<dbReference type="PANTHER" id="PTHR43798:SF33">
    <property type="entry name" value="HYDROLASE, PUTATIVE (AFU_ORTHOLOGUE AFUA_2G14860)-RELATED"/>
    <property type="match status" value="1"/>
</dbReference>
<organism evidence="2 3">
    <name type="scientific">Pseudolabrys taiwanensis</name>
    <dbReference type="NCBI Taxonomy" id="331696"/>
    <lineage>
        <taxon>Bacteria</taxon>
        <taxon>Pseudomonadati</taxon>
        <taxon>Pseudomonadota</taxon>
        <taxon>Alphaproteobacteria</taxon>
        <taxon>Hyphomicrobiales</taxon>
        <taxon>Xanthobacteraceae</taxon>
        <taxon>Pseudolabrys</taxon>
    </lineage>
</organism>
<keyword evidence="2" id="KW-0378">Hydrolase</keyword>
<dbReference type="EMBL" id="CP031417">
    <property type="protein sequence ID" value="AXK80360.1"/>
    <property type="molecule type" value="Genomic_DNA"/>
</dbReference>
<dbReference type="Pfam" id="PF00561">
    <property type="entry name" value="Abhydrolase_1"/>
    <property type="match status" value="1"/>
</dbReference>
<keyword evidence="3" id="KW-1185">Reference proteome</keyword>
<dbReference type="InterPro" id="IPR029058">
    <property type="entry name" value="AB_hydrolase_fold"/>
</dbReference>
<dbReference type="KEGG" id="ptaw:DW352_07405"/>
<dbReference type="Gene3D" id="3.40.50.1820">
    <property type="entry name" value="alpha/beta hydrolase"/>
    <property type="match status" value="1"/>
</dbReference>